<dbReference type="SUPFAM" id="SSF48452">
    <property type="entry name" value="TPR-like"/>
    <property type="match status" value="1"/>
</dbReference>
<gene>
    <name evidence="2" type="ORF">DUNSADRAFT_13908</name>
</gene>
<evidence type="ECO:0000313" key="3">
    <source>
        <dbReference type="Proteomes" id="UP000815325"/>
    </source>
</evidence>
<reference evidence="2" key="1">
    <citation type="submission" date="2017-08" db="EMBL/GenBank/DDBJ databases">
        <authorList>
            <person name="Polle J.E."/>
            <person name="Barry K."/>
            <person name="Cushman J."/>
            <person name="Schmutz J."/>
            <person name="Tran D."/>
            <person name="Hathwaick L.T."/>
            <person name="Yim W.C."/>
            <person name="Jenkins J."/>
            <person name="Mckie-Krisberg Z.M."/>
            <person name="Prochnik S."/>
            <person name="Lindquist E."/>
            <person name="Dockter R.B."/>
            <person name="Adam C."/>
            <person name="Molina H."/>
            <person name="Bunkerborg J."/>
            <person name="Jin E."/>
            <person name="Buchheim M."/>
            <person name="Magnuson J."/>
        </authorList>
    </citation>
    <scope>NUCLEOTIDE SEQUENCE</scope>
    <source>
        <strain evidence="2">CCAP 19/18</strain>
    </source>
</reference>
<comment type="caution">
    <text evidence="2">The sequence shown here is derived from an EMBL/GenBank/DDBJ whole genome shotgun (WGS) entry which is preliminary data.</text>
</comment>
<sequence>MQHLQLDQEEAAFLQEQLQASTDDGLYTGQGIEQEQDEGQGDECLAPDSLEHSSTEHDVEDEKMPWNLDAPTAWNPADSQQQKGVLSGEQGPGEAHSVADEGERSSEVAEELQEEEEEEQQQQEVEEQQQVQALQQVHHHQLQQQQQEQQQHQVQQHHQEQQRQQQQQHHVQNLQEHLDARGQMHTQPGAAPETELSDFQHQEPDANMHDGSPSGSKLSRGRRHAPASAPSGRTQPVYVVAPPALMLDPALDPRDVVGMTGQRNPQPCPHRHARKLASTIELEQQLAAVFEEGDEGEEATALKVDIVEALCRKYNRTAMSLLETRSYAQAGELLQKAQVLCEEDGVLAAHPSLRMRLQSVTLNNLGCYYCRRCKIPAALRALEAAVGLEQEAAAKEQEQGQGQEQVTWGSWGDLNDVSEDPSGTLLNLCAVLGMLGRHTEALQRAKDAAQMICMANSLDQGEVEAWCCAYAPPQLPPYMPHAKFGHDPKSGRPFCARFPPPPPPPPQTSPPMSFRCAQPSPNPSTAPQNPPLFSSRSISSPTLTSPEFENPSQSMRARNKRPSPLGLSPSPSLRTRTPSPTTPSVQSQYQSFYRLHFRAEHAQAELHNPQQHHPPHSHSHHLQEFGGRTATPPLPPNSVVDAYKKYYLERRKQRASENSIYSALPSLASPPTCPSPFGLPQTPLSPDAPRAAHVLRTMPPARVNLLVMAYFSQGVQQEHLNNLHDAFRAYALASSLPARVFGRSSHLAVRFNKSFHAFKLKHSRYFSQRQEQEQREARQLCVCKRHGSLAALLGVNHVCHPPPENLVRKQILDSYAQEYELAPPQPQPIPSSVKLMMAHKEKLQAMKKGKLVFF</sequence>
<feature type="compositionally biased region" description="Basic and acidic residues" evidence="1">
    <location>
        <begin position="49"/>
        <end position="64"/>
    </location>
</feature>
<keyword evidence="3" id="KW-1185">Reference proteome</keyword>
<feature type="compositionally biased region" description="Low complexity" evidence="1">
    <location>
        <begin position="128"/>
        <end position="173"/>
    </location>
</feature>
<feature type="compositionally biased region" description="Basic and acidic residues" evidence="1">
    <location>
        <begin position="97"/>
        <end position="107"/>
    </location>
</feature>
<dbReference type="Gene3D" id="1.25.40.10">
    <property type="entry name" value="Tetratricopeptide repeat domain"/>
    <property type="match status" value="1"/>
</dbReference>
<feature type="compositionally biased region" description="Acidic residues" evidence="1">
    <location>
        <begin position="108"/>
        <end position="127"/>
    </location>
</feature>
<feature type="compositionally biased region" description="Pro residues" evidence="1">
    <location>
        <begin position="498"/>
        <end position="509"/>
    </location>
</feature>
<dbReference type="Proteomes" id="UP000815325">
    <property type="component" value="Unassembled WGS sequence"/>
</dbReference>
<feature type="region of interest" description="Disordered" evidence="1">
    <location>
        <begin position="14"/>
        <end position="173"/>
    </location>
</feature>
<dbReference type="InterPro" id="IPR011990">
    <property type="entry name" value="TPR-like_helical_dom_sf"/>
</dbReference>
<dbReference type="EMBL" id="MU069996">
    <property type="protein sequence ID" value="KAF5830898.1"/>
    <property type="molecule type" value="Genomic_DNA"/>
</dbReference>
<feature type="region of interest" description="Disordered" evidence="1">
    <location>
        <begin position="395"/>
        <end position="414"/>
    </location>
</feature>
<feature type="region of interest" description="Disordered" evidence="1">
    <location>
        <begin position="490"/>
        <end position="587"/>
    </location>
</feature>
<feature type="compositionally biased region" description="Low complexity" evidence="1">
    <location>
        <begin position="562"/>
        <end position="584"/>
    </location>
</feature>
<feature type="region of interest" description="Disordered" evidence="1">
    <location>
        <begin position="607"/>
        <end position="637"/>
    </location>
</feature>
<accession>A0ABQ7G8J3</accession>
<feature type="region of interest" description="Disordered" evidence="1">
    <location>
        <begin position="202"/>
        <end position="235"/>
    </location>
</feature>
<name>A0ABQ7G8J3_DUNSA</name>
<evidence type="ECO:0000256" key="1">
    <source>
        <dbReference type="SAM" id="MobiDB-lite"/>
    </source>
</evidence>
<evidence type="ECO:0000313" key="2">
    <source>
        <dbReference type="EMBL" id="KAF5830898.1"/>
    </source>
</evidence>
<proteinExistence type="predicted"/>
<organism evidence="2 3">
    <name type="scientific">Dunaliella salina</name>
    <name type="common">Green alga</name>
    <name type="synonym">Protococcus salinus</name>
    <dbReference type="NCBI Taxonomy" id="3046"/>
    <lineage>
        <taxon>Eukaryota</taxon>
        <taxon>Viridiplantae</taxon>
        <taxon>Chlorophyta</taxon>
        <taxon>core chlorophytes</taxon>
        <taxon>Chlorophyceae</taxon>
        <taxon>CS clade</taxon>
        <taxon>Chlamydomonadales</taxon>
        <taxon>Dunaliellaceae</taxon>
        <taxon>Dunaliella</taxon>
    </lineage>
</organism>
<feature type="compositionally biased region" description="Low complexity" evidence="1">
    <location>
        <begin position="531"/>
        <end position="546"/>
    </location>
</feature>
<protein>
    <submittedName>
        <fullName evidence="2">Uncharacterized protein</fullName>
    </submittedName>
</protein>
<feature type="compositionally biased region" description="Pro residues" evidence="1">
    <location>
        <begin position="520"/>
        <end position="530"/>
    </location>
</feature>